<evidence type="ECO:0000256" key="11">
    <source>
        <dbReference type="ARBA" id="ARBA00024615"/>
    </source>
</evidence>
<comment type="catalytic activity">
    <reaction evidence="12">
        <text>a 1,2-diacyl-sn-glycero-3-phosphocholine(in) = a 1,2-diacyl-sn-glycero-3-phosphocholine(out)</text>
        <dbReference type="Rhea" id="RHEA:38571"/>
        <dbReference type="ChEBI" id="CHEBI:57643"/>
    </reaction>
</comment>
<feature type="region of interest" description="Disordered" evidence="13">
    <location>
        <begin position="976"/>
        <end position="1006"/>
    </location>
</feature>
<dbReference type="GO" id="GO:0061723">
    <property type="term" value="P:glycophagy"/>
    <property type="evidence" value="ECO:0007669"/>
    <property type="project" value="TreeGrafter"/>
</dbReference>
<feature type="compositionally biased region" description="Low complexity" evidence="13">
    <location>
        <begin position="612"/>
        <end position="621"/>
    </location>
</feature>
<feature type="region of interest" description="Disordered" evidence="13">
    <location>
        <begin position="536"/>
        <end position="679"/>
    </location>
</feature>
<feature type="compositionally biased region" description="Basic and acidic residues" evidence="13">
    <location>
        <begin position="622"/>
        <end position="632"/>
    </location>
</feature>
<evidence type="ECO:0000256" key="6">
    <source>
        <dbReference type="ARBA" id="ARBA00022824"/>
    </source>
</evidence>
<sequence length="2162" mass="235424">MAMFFQSFQSSSMPKRLLRYALSRLELLDAEALDMENLDLALGRNTVFEFRDVGIKVKKLEKLLQLPATFKLQKAKVLLLRVTIPMDFYTSPITVEVDGVDIALQVLGAEPKPSHTSGTKTPEDTTVVPNTVDLAQSFLETQPSSERRKLEDALAAETQDLGASFTTSDDGSEEESTLGTGQPLSLPAFLADFLHGIVDRMQVKIKGITFQLDVEVPVEPNSANTELVSFQIALEDIDIEGVTTHSEAQDGSPTIVHKEGKRHVSLSNVRAYLISEANVFSALARSPSMASPSVSSSPAMTRNPPSREATSLSQGSFHNESLASSQQSFQGRLEDPGDAYEPDFPLGDSEEALDIPYDLSDPADDDLDDNPATPKASMYHDFNNPSPPEPEEEEEFEEPIEEPLFHSTVGLADRASYSAAYEENRPQWASVEQEARSAPVLDFPFHPAYTNALRPPSSDRPLDLSISSQGSLGADSTENLAESHVYTHEEAESMYMSAFSQNDPQASTAFSPAASQHMVPPPESIAELLQSALEETKPIVEEAKPPTEEAKTPVEEVKPTQGDTSPTTEQTKAAVETAEKTQGEEVTPKSEPETPRAVMPGGWEDDTDADDSSPSIILDSSISRDHSTRTPVKESLSTESSGSDTSSPAFSRACIADLDPERSSTPTKQQDDIPTPKGPTRLVKEIFNLETISIYVPSQHQHIKVQAASAESIAHLSQSLGRSVYPQAPGAFSVYGAASTSPQSPPASAASSDNTLEVALSPININFDTSLGFLLAMVVGKLLEAVKDNKPPVALQGSEQQAPVKKASDIKITLEEIKLNFLNRLGGVSDTPERYLDPTAFIFDEEVLLSTTLQNLTILMSPTEIASKRTGRSQPTSQPATLTKIDLQKFRFGYANDDIVSFDSGRPMSTSVRDTFLSSGTDVGIKIIQSADSTKTEIETLPLVVQVDLQRLDETFSWFGGLSSFLNMSASIASSPSPTPKTTVVSPPKPRGVRFDTPIDPGDKSAASENKVNLRIGGAFVELVGRDCSVAAESSAIKLVSREEGIGMACTMMRVSGPFLKHSQAEPAISTEISGVRVDFLTAPQDKDLERLLELIIPTKVKFDHGNDEIMVDTLLRQRRKGSVLRASVDAVNVRVQNMAQLSVLPNLGEEIAKLSTVAKYLPEDDRPGLLTLGKIQKVSVSLAFGGKLGHLGVEINDFNLGHITMPSLVAIAIHGISVKRNHSEELVGSSAYALSEIPSRGPVLMARMIGDEIEPVIKLKMQDLNIEYRVPTIMDLLDLGEDATPQDFEASLAASVASLGDQAHHALTREPGSPGSEKTKAGKPMTLDIGFRDCLLGLNPLAQLSRMVIALTDAHLVAVLPKDVDTNAVLNINKASILLIDDISQLTEDALPIGQRPRASSSTSRQVATMCARGYVDICYISSAKVVVDVSAGEDGEKRVNVELRDDLLVLETCADSTQTLISLANALKPPTPPSKENKYRTNVIPVQDLLASISAEAFGKPEGEYDFDQDFAGAQELAGSGSDIDFATDSPLQVESQFYDDEPTGEELFDATNSSILSHGTTMKDTNEGVLLTGFDASSGNQSQDSGDTDDLIIHEDYYQRDSSKDGKAKVWNSNRNTYDRAPAELVRRSPLTVSIRDVHVIWNLFDGYDWTHTRDVITKAVQDVETKAYERQAQAHVYEEELEDEEAIGDFLFNSIYIGIPANRDPQELSRAINEGLNDNATETESVATTAFTSSTNRTVRTRQSRSKRLRLKRSKHHKITFELQGVNVDLIVFPPDSGETMSSVDVRVNTLDVFDHVPTSTWKKFATYDQDMGEREMGTSMVHLELLNVKPQPSLEASEIVLRATILPLRLHVDQDALDFITRFFEFKDDKVPVHSSPSDVPFLQRAEVNDVPVKLDFKPKRVDYAGLRSGHTTEFMNFIVLEESRLVLRHVIIYGVSGFDRLGKTLNDIWTPEVKANQLPGVLAGLAPVRSIVNVGSGFKDLVEIPLREYKKDGRVIRSISKGAAAFARTTGTEIVKLGAKIAVGTQYALQGAEGMLSEPQQPEGSWEDDDLDPEEKKQISLYADQPTGVISGIRGGYRSLTRDVNLARDAIIAVPGEVMGSQSAGGAARAVLRRAPTIIFRPAVGVTKAIGQTLMGATNSIDPNNRRRIEEKYKKH</sequence>
<proteinExistence type="inferred from homology"/>
<evidence type="ECO:0000256" key="4">
    <source>
        <dbReference type="ARBA" id="ARBA00018070"/>
    </source>
</evidence>
<gene>
    <name evidence="14" type="ORF">B0J13DRAFT_300876</name>
</gene>
<keyword evidence="5" id="KW-0813">Transport</keyword>
<evidence type="ECO:0000256" key="7">
    <source>
        <dbReference type="ARBA" id="ARBA00023006"/>
    </source>
</evidence>
<feature type="compositionally biased region" description="Basic and acidic residues" evidence="13">
    <location>
        <begin position="536"/>
        <end position="558"/>
    </location>
</feature>
<dbReference type="Pfam" id="PF13329">
    <property type="entry name" value="ATG2_CAD"/>
    <property type="match status" value="1"/>
</dbReference>
<dbReference type="GO" id="GO:0000422">
    <property type="term" value="P:autophagy of mitochondrion"/>
    <property type="evidence" value="ECO:0007669"/>
    <property type="project" value="TreeGrafter"/>
</dbReference>
<evidence type="ECO:0000256" key="13">
    <source>
        <dbReference type="SAM" id="MobiDB-lite"/>
    </source>
</evidence>
<feature type="region of interest" description="Disordered" evidence="13">
    <location>
        <begin position="288"/>
        <end position="411"/>
    </location>
</feature>
<keyword evidence="7" id="KW-0072">Autophagy</keyword>
<keyword evidence="6" id="KW-0256">Endoplasmic reticulum</keyword>
<feature type="compositionally biased region" description="Polar residues" evidence="13">
    <location>
        <begin position="561"/>
        <end position="571"/>
    </location>
</feature>
<dbReference type="EMBL" id="JAGMUU010000007">
    <property type="protein sequence ID" value="KAH7149239.1"/>
    <property type="molecule type" value="Genomic_DNA"/>
</dbReference>
<comment type="subcellular location">
    <subcellularLocation>
        <location evidence="1">Endoplasmic reticulum membrane</location>
        <topology evidence="1">Peripheral membrane protein</topology>
    </subcellularLocation>
    <subcellularLocation>
        <location evidence="2">Preautophagosomal structure membrane</location>
        <topology evidence="2">Peripheral membrane protein</topology>
    </subcellularLocation>
</comment>
<dbReference type="PANTHER" id="PTHR13190">
    <property type="entry name" value="AUTOPHAGY-RELATED 2, ISOFORM A"/>
    <property type="match status" value="1"/>
</dbReference>
<comment type="caution">
    <text evidence="14">The sequence shown here is derived from an EMBL/GenBank/DDBJ whole genome shotgun (WGS) entry which is preliminary data.</text>
</comment>
<feature type="compositionally biased region" description="Acidic residues" evidence="13">
    <location>
        <begin position="389"/>
        <end position="401"/>
    </location>
</feature>
<comment type="catalytic activity">
    <reaction evidence="10">
        <text>a 1,2-diacyl-sn-glycero-3-phospho-L-serine(in) = a 1,2-diacyl-sn-glycero-3-phospho-L-serine(out)</text>
        <dbReference type="Rhea" id="RHEA:38663"/>
        <dbReference type="ChEBI" id="CHEBI:57262"/>
    </reaction>
</comment>
<dbReference type="GO" id="GO:0043495">
    <property type="term" value="F:protein-membrane adaptor activity"/>
    <property type="evidence" value="ECO:0007669"/>
    <property type="project" value="TreeGrafter"/>
</dbReference>
<dbReference type="PANTHER" id="PTHR13190:SF1">
    <property type="entry name" value="AUTOPHAGY-RELATED 2, ISOFORM A"/>
    <property type="match status" value="1"/>
</dbReference>
<dbReference type="GO" id="GO:0034727">
    <property type="term" value="P:piecemeal microautophagy of the nucleus"/>
    <property type="evidence" value="ECO:0007669"/>
    <property type="project" value="TreeGrafter"/>
</dbReference>
<dbReference type="GO" id="GO:0061709">
    <property type="term" value="P:reticulophagy"/>
    <property type="evidence" value="ECO:0007669"/>
    <property type="project" value="TreeGrafter"/>
</dbReference>
<evidence type="ECO:0000256" key="2">
    <source>
        <dbReference type="ARBA" id="ARBA00004623"/>
    </source>
</evidence>
<keyword evidence="15" id="KW-1185">Reference proteome</keyword>
<dbReference type="GO" id="GO:0034045">
    <property type="term" value="C:phagophore assembly site membrane"/>
    <property type="evidence" value="ECO:0007669"/>
    <property type="project" value="UniProtKB-SubCell"/>
</dbReference>
<feature type="compositionally biased region" description="Polar residues" evidence="13">
    <location>
        <begin position="465"/>
        <end position="480"/>
    </location>
</feature>
<evidence type="ECO:0000256" key="12">
    <source>
        <dbReference type="ARBA" id="ARBA00024631"/>
    </source>
</evidence>
<evidence type="ECO:0000256" key="1">
    <source>
        <dbReference type="ARBA" id="ARBA00004406"/>
    </source>
</evidence>
<keyword evidence="8" id="KW-0445">Lipid transport</keyword>
<dbReference type="GO" id="GO:0000045">
    <property type="term" value="P:autophagosome assembly"/>
    <property type="evidence" value="ECO:0007669"/>
    <property type="project" value="TreeGrafter"/>
</dbReference>
<dbReference type="InterPro" id="IPR026849">
    <property type="entry name" value="ATG2"/>
</dbReference>
<comment type="similarity">
    <text evidence="3">Belongs to the ATG2 family.</text>
</comment>
<keyword evidence="9" id="KW-0472">Membrane</keyword>
<dbReference type="OrthoDB" id="18982at2759"/>
<dbReference type="GO" id="GO:0032266">
    <property type="term" value="F:phosphatidylinositol-3-phosphate binding"/>
    <property type="evidence" value="ECO:0007669"/>
    <property type="project" value="TreeGrafter"/>
</dbReference>
<dbReference type="GO" id="GO:0005789">
    <property type="term" value="C:endoplasmic reticulum membrane"/>
    <property type="evidence" value="ECO:0007669"/>
    <property type="project" value="UniProtKB-SubCell"/>
</dbReference>
<evidence type="ECO:0000256" key="3">
    <source>
        <dbReference type="ARBA" id="ARBA00009714"/>
    </source>
</evidence>
<feature type="compositionally biased region" description="Low complexity" evidence="13">
    <location>
        <begin position="634"/>
        <end position="647"/>
    </location>
</feature>
<comment type="catalytic activity">
    <reaction evidence="11">
        <text>a 1,2-diacyl-sn-glycero-3-phosphoethanolamine(in) = a 1,2-diacyl-sn-glycero-3-phosphoethanolamine(out)</text>
        <dbReference type="Rhea" id="RHEA:38895"/>
        <dbReference type="ChEBI" id="CHEBI:64612"/>
    </reaction>
</comment>
<evidence type="ECO:0000313" key="15">
    <source>
        <dbReference type="Proteomes" id="UP000717696"/>
    </source>
</evidence>
<organism evidence="14 15">
    <name type="scientific">Dactylonectria estremocensis</name>
    <dbReference type="NCBI Taxonomy" id="1079267"/>
    <lineage>
        <taxon>Eukaryota</taxon>
        <taxon>Fungi</taxon>
        <taxon>Dikarya</taxon>
        <taxon>Ascomycota</taxon>
        <taxon>Pezizomycotina</taxon>
        <taxon>Sordariomycetes</taxon>
        <taxon>Hypocreomycetidae</taxon>
        <taxon>Hypocreales</taxon>
        <taxon>Nectriaceae</taxon>
        <taxon>Dactylonectria</taxon>
    </lineage>
</organism>
<feature type="region of interest" description="Disordered" evidence="13">
    <location>
        <begin position="447"/>
        <end position="481"/>
    </location>
</feature>
<feature type="compositionally biased region" description="Polar residues" evidence="13">
    <location>
        <begin position="308"/>
        <end position="330"/>
    </location>
</feature>
<dbReference type="GO" id="GO:0006869">
    <property type="term" value="P:lipid transport"/>
    <property type="evidence" value="ECO:0007669"/>
    <property type="project" value="UniProtKB-KW"/>
</dbReference>
<evidence type="ECO:0000313" key="14">
    <source>
        <dbReference type="EMBL" id="KAH7149239.1"/>
    </source>
</evidence>
<name>A0A9P9J461_9HYPO</name>
<protein>
    <recommendedName>
        <fullName evidence="4">Autophagy-related protein 2</fullName>
    </recommendedName>
</protein>
<reference evidence="14" key="1">
    <citation type="journal article" date="2021" name="Nat. Commun.">
        <title>Genetic determinants of endophytism in the Arabidopsis root mycobiome.</title>
        <authorList>
            <person name="Mesny F."/>
            <person name="Miyauchi S."/>
            <person name="Thiergart T."/>
            <person name="Pickel B."/>
            <person name="Atanasova L."/>
            <person name="Karlsson M."/>
            <person name="Huettel B."/>
            <person name="Barry K.W."/>
            <person name="Haridas S."/>
            <person name="Chen C."/>
            <person name="Bauer D."/>
            <person name="Andreopoulos W."/>
            <person name="Pangilinan J."/>
            <person name="LaButti K."/>
            <person name="Riley R."/>
            <person name="Lipzen A."/>
            <person name="Clum A."/>
            <person name="Drula E."/>
            <person name="Henrissat B."/>
            <person name="Kohler A."/>
            <person name="Grigoriev I.V."/>
            <person name="Martin F.M."/>
            <person name="Hacquard S."/>
        </authorList>
    </citation>
    <scope>NUCLEOTIDE SEQUENCE</scope>
    <source>
        <strain evidence="14">MPI-CAGE-AT-0021</strain>
    </source>
</reference>
<accession>A0A9P9J461</accession>
<evidence type="ECO:0000256" key="8">
    <source>
        <dbReference type="ARBA" id="ARBA00023055"/>
    </source>
</evidence>
<dbReference type="GO" id="GO:0061908">
    <property type="term" value="C:phagophore"/>
    <property type="evidence" value="ECO:0007669"/>
    <property type="project" value="TreeGrafter"/>
</dbReference>
<feature type="region of interest" description="Disordered" evidence="13">
    <location>
        <begin position="160"/>
        <end position="181"/>
    </location>
</feature>
<feature type="compositionally biased region" description="Low complexity" evidence="13">
    <location>
        <begin position="288"/>
        <end position="300"/>
    </location>
</feature>
<evidence type="ECO:0000256" key="9">
    <source>
        <dbReference type="ARBA" id="ARBA00023136"/>
    </source>
</evidence>
<feature type="compositionally biased region" description="Low complexity" evidence="13">
    <location>
        <begin position="976"/>
        <end position="986"/>
    </location>
</feature>
<dbReference type="Proteomes" id="UP000717696">
    <property type="component" value="Unassembled WGS sequence"/>
</dbReference>
<evidence type="ECO:0000256" key="5">
    <source>
        <dbReference type="ARBA" id="ARBA00022448"/>
    </source>
</evidence>
<feature type="compositionally biased region" description="Basic and acidic residues" evidence="13">
    <location>
        <begin position="577"/>
        <end position="594"/>
    </location>
</feature>
<evidence type="ECO:0000256" key="10">
    <source>
        <dbReference type="ARBA" id="ARBA00024479"/>
    </source>
</evidence>